<comment type="caution">
    <text evidence="1">The sequence shown here is derived from an EMBL/GenBank/DDBJ whole genome shotgun (WGS) entry which is preliminary data.</text>
</comment>
<feature type="non-terminal residue" evidence="1">
    <location>
        <position position="51"/>
    </location>
</feature>
<keyword evidence="2" id="KW-1185">Reference proteome</keyword>
<protein>
    <submittedName>
        <fullName evidence="1">Uncharacterized protein</fullName>
    </submittedName>
</protein>
<dbReference type="AlphaFoldDB" id="A0ABD0RYT1"/>
<gene>
    <name evidence="1" type="ORF">M9458_001682</name>
</gene>
<dbReference type="Pfam" id="PF23410">
    <property type="entry name" value="Beta-prop_VPS8"/>
    <property type="match status" value="1"/>
</dbReference>
<dbReference type="Proteomes" id="UP001529510">
    <property type="component" value="Unassembled WGS sequence"/>
</dbReference>
<proteinExistence type="predicted"/>
<name>A0ABD0RYT1_CIRMR</name>
<sequence length="51" mass="5592">RVMGMRTCESRCLFSGSKGEVCCVEPLHAGPELKDHPITHYSLLAMASLTK</sequence>
<reference evidence="1 2" key="1">
    <citation type="submission" date="2024-05" db="EMBL/GenBank/DDBJ databases">
        <title>Genome sequencing and assembly of Indian major carp, Cirrhinus mrigala (Hamilton, 1822).</title>
        <authorList>
            <person name="Mohindra V."/>
            <person name="Chowdhury L.M."/>
            <person name="Lal K."/>
            <person name="Jena J.K."/>
        </authorList>
    </citation>
    <scope>NUCLEOTIDE SEQUENCE [LARGE SCALE GENOMIC DNA]</scope>
    <source>
        <strain evidence="1">CM1030</strain>
        <tissue evidence="1">Blood</tissue>
    </source>
</reference>
<evidence type="ECO:0000313" key="1">
    <source>
        <dbReference type="EMBL" id="KAL0203664.1"/>
    </source>
</evidence>
<evidence type="ECO:0000313" key="2">
    <source>
        <dbReference type="Proteomes" id="UP001529510"/>
    </source>
</evidence>
<accession>A0ABD0RYT1</accession>
<dbReference type="EMBL" id="JAMKFB020000001">
    <property type="protein sequence ID" value="KAL0203664.1"/>
    <property type="molecule type" value="Genomic_DNA"/>
</dbReference>
<feature type="non-terminal residue" evidence="1">
    <location>
        <position position="1"/>
    </location>
</feature>
<organism evidence="1 2">
    <name type="scientific">Cirrhinus mrigala</name>
    <name type="common">Mrigala</name>
    <dbReference type="NCBI Taxonomy" id="683832"/>
    <lineage>
        <taxon>Eukaryota</taxon>
        <taxon>Metazoa</taxon>
        <taxon>Chordata</taxon>
        <taxon>Craniata</taxon>
        <taxon>Vertebrata</taxon>
        <taxon>Euteleostomi</taxon>
        <taxon>Actinopterygii</taxon>
        <taxon>Neopterygii</taxon>
        <taxon>Teleostei</taxon>
        <taxon>Ostariophysi</taxon>
        <taxon>Cypriniformes</taxon>
        <taxon>Cyprinidae</taxon>
        <taxon>Labeoninae</taxon>
        <taxon>Labeonini</taxon>
        <taxon>Cirrhinus</taxon>
    </lineage>
</organism>